<reference evidence="3" key="2">
    <citation type="submission" date="2019-08" db="EMBL/GenBank/DDBJ databases">
        <authorList>
            <person name="Im W.-T."/>
        </authorList>
    </citation>
    <scope>NUCLEOTIDE SEQUENCE</scope>
    <source>
        <strain evidence="3">NF 2-5-3</strain>
    </source>
</reference>
<dbReference type="EMBL" id="VOQS01000001">
    <property type="protein sequence ID" value="TXC87192.1"/>
    <property type="molecule type" value="Genomic_DNA"/>
</dbReference>
<protein>
    <recommendedName>
        <fullName evidence="1">Imm33-like domain-containing protein</fullName>
    </recommendedName>
</protein>
<reference evidence="3 4" key="1">
    <citation type="journal article" date="2018" name="Int. J. Syst. Evol. Microbiol.">
        <title>Paraburkholderia azotifigens sp. nov., a nitrogen-fixing bacterium isolated from paddy soil.</title>
        <authorList>
            <person name="Choi G.M."/>
            <person name="Im W.T."/>
        </authorList>
    </citation>
    <scope>NUCLEOTIDE SEQUENCE [LARGE SCALE GENOMIC DNA]</scope>
    <source>
        <strain evidence="3 4">NF 2-5-3</strain>
    </source>
</reference>
<keyword evidence="5" id="KW-1185">Reference proteome</keyword>
<comment type="caution">
    <text evidence="3">The sequence shown here is derived from an EMBL/GenBank/DDBJ whole genome shotgun (WGS) entry which is preliminary data.</text>
</comment>
<accession>A0A5C6VNY9</accession>
<evidence type="ECO:0000259" key="1">
    <source>
        <dbReference type="Pfam" id="PF24719"/>
    </source>
</evidence>
<evidence type="ECO:0000313" key="4">
    <source>
        <dbReference type="Proteomes" id="UP000321776"/>
    </source>
</evidence>
<dbReference type="EMBL" id="JAZHGA010000016">
    <property type="protein sequence ID" value="MEM5342432.1"/>
    <property type="molecule type" value="Genomic_DNA"/>
</dbReference>
<evidence type="ECO:0000313" key="2">
    <source>
        <dbReference type="EMBL" id="MEM5342432.1"/>
    </source>
</evidence>
<feature type="domain" description="Imm33-like" evidence="1">
    <location>
        <begin position="97"/>
        <end position="187"/>
    </location>
</feature>
<dbReference type="Proteomes" id="UP001481677">
    <property type="component" value="Unassembled WGS sequence"/>
</dbReference>
<dbReference type="InterPro" id="IPR056509">
    <property type="entry name" value="Imm33-like"/>
</dbReference>
<dbReference type="Pfam" id="PF24719">
    <property type="entry name" value="Imm33-like"/>
    <property type="match status" value="1"/>
</dbReference>
<gene>
    <name evidence="3" type="ORF">FRZ40_06115</name>
    <name evidence="2" type="ORF">V4C56_22780</name>
</gene>
<evidence type="ECO:0000313" key="5">
    <source>
        <dbReference type="Proteomes" id="UP001481677"/>
    </source>
</evidence>
<reference evidence="2 5" key="3">
    <citation type="submission" date="2024-01" db="EMBL/GenBank/DDBJ databases">
        <title>The diversity of rhizobia nodulating Mimosa spp. in eleven states of Brazil covering several biomes is determined by host plant, location, and edaphic factors.</title>
        <authorList>
            <person name="Rouws L."/>
            <person name="Barauna A."/>
            <person name="Beukes C."/>
            <person name="De Faria S.M."/>
            <person name="Gross E."/>
            <person name="Dos Reis Junior F.B."/>
            <person name="Simon M."/>
            <person name="Maluk M."/>
            <person name="Odee D.W."/>
            <person name="Kenicer G."/>
            <person name="Young J.P.W."/>
            <person name="Reis V.M."/>
            <person name="Zilli J."/>
            <person name="James E.K."/>
        </authorList>
    </citation>
    <scope>NUCLEOTIDE SEQUENCE [LARGE SCALE GENOMIC DNA]</scope>
    <source>
        <strain evidence="2 5">JPY530</strain>
    </source>
</reference>
<dbReference type="Proteomes" id="UP000321776">
    <property type="component" value="Unassembled WGS sequence"/>
</dbReference>
<sequence>MKDVKTNIQGIAAHPNIVVSLLSGPSLGAHTILSYFEDEVRKGKVFRAGETVQMGWLMLMLKATDAGELEVWEPRFGAIPIVWERGASRTYRQLIVQKSVAEQLGVEPSFPSLVQSAVVSPNFETSRDLLMSREPSTGTDSGWLFAADSNESEGGRLVSLFEIASKRPEVIPFLALPPSASVVLKDGRVTIKHGDEEVSSDSSELLRRLPASDLIAAT</sequence>
<organism evidence="3 4">
    <name type="scientific">Paraburkholderia azotifigens</name>
    <dbReference type="NCBI Taxonomy" id="2057004"/>
    <lineage>
        <taxon>Bacteria</taxon>
        <taxon>Pseudomonadati</taxon>
        <taxon>Pseudomonadota</taxon>
        <taxon>Betaproteobacteria</taxon>
        <taxon>Burkholderiales</taxon>
        <taxon>Burkholderiaceae</taxon>
        <taxon>Paraburkholderia</taxon>
    </lineage>
</organism>
<evidence type="ECO:0000313" key="3">
    <source>
        <dbReference type="EMBL" id="TXC87192.1"/>
    </source>
</evidence>
<dbReference type="RefSeq" id="WP_147233639.1">
    <property type="nucleotide sequence ID" value="NZ_JAZHFZ010000012.1"/>
</dbReference>
<name>A0A5C6VNY9_9BURK</name>
<proteinExistence type="predicted"/>
<dbReference type="AlphaFoldDB" id="A0A5C6VNY9"/>